<evidence type="ECO:0000256" key="9">
    <source>
        <dbReference type="SAM" id="Phobius"/>
    </source>
</evidence>
<dbReference type="OrthoDB" id="5432486at2"/>
<evidence type="ECO:0000256" key="8">
    <source>
        <dbReference type="ARBA" id="ARBA00023136"/>
    </source>
</evidence>
<dbReference type="AlphaFoldDB" id="A0A1M5XEN2"/>
<dbReference type="GO" id="GO:0015628">
    <property type="term" value="P:protein secretion by the type II secretion system"/>
    <property type="evidence" value="ECO:0007669"/>
    <property type="project" value="InterPro"/>
</dbReference>
<evidence type="ECO:0000256" key="3">
    <source>
        <dbReference type="ARBA" id="ARBA00022475"/>
    </source>
</evidence>
<evidence type="ECO:0000256" key="4">
    <source>
        <dbReference type="ARBA" id="ARBA00022481"/>
    </source>
</evidence>
<keyword evidence="11" id="KW-1185">Reference proteome</keyword>
<dbReference type="PANTHER" id="PTHR38779">
    <property type="entry name" value="TYPE II SECRETION SYSTEM PROTEIN I-RELATED"/>
    <property type="match status" value="1"/>
</dbReference>
<dbReference type="SUPFAM" id="SSF54523">
    <property type="entry name" value="Pili subunits"/>
    <property type="match status" value="1"/>
</dbReference>
<dbReference type="GO" id="GO:0005886">
    <property type="term" value="C:plasma membrane"/>
    <property type="evidence" value="ECO:0007669"/>
    <property type="project" value="UniProtKB-SubCell"/>
</dbReference>
<keyword evidence="6 9" id="KW-0812">Transmembrane</keyword>
<dbReference type="PANTHER" id="PTHR38779:SF2">
    <property type="entry name" value="TYPE II SECRETION SYSTEM PROTEIN I-RELATED"/>
    <property type="match status" value="1"/>
</dbReference>
<dbReference type="InterPro" id="IPR010052">
    <property type="entry name" value="T2SS_protein-GspI"/>
</dbReference>
<name>A0A1M5XEN2_9BACT</name>
<feature type="transmembrane region" description="Helical" evidence="9">
    <location>
        <begin position="12"/>
        <end position="32"/>
    </location>
</feature>
<dbReference type="PROSITE" id="PS00409">
    <property type="entry name" value="PROKAR_NTER_METHYL"/>
    <property type="match status" value="1"/>
</dbReference>
<keyword evidence="5" id="KW-0997">Cell inner membrane</keyword>
<evidence type="ECO:0000313" key="11">
    <source>
        <dbReference type="Proteomes" id="UP000184139"/>
    </source>
</evidence>
<dbReference type="Gene3D" id="3.30.700.10">
    <property type="entry name" value="Glycoprotein, Type 4 Pilin"/>
    <property type="match status" value="1"/>
</dbReference>
<dbReference type="STRING" id="1121409.SAMN02745124_03027"/>
<organism evidence="10 11">
    <name type="scientific">Desulfofustis glycolicus DSM 9705</name>
    <dbReference type="NCBI Taxonomy" id="1121409"/>
    <lineage>
        <taxon>Bacteria</taxon>
        <taxon>Pseudomonadati</taxon>
        <taxon>Thermodesulfobacteriota</taxon>
        <taxon>Desulfobulbia</taxon>
        <taxon>Desulfobulbales</taxon>
        <taxon>Desulfocapsaceae</taxon>
        <taxon>Desulfofustis</taxon>
    </lineage>
</organism>
<protein>
    <submittedName>
        <fullName evidence="10">General secretion pathway protein I</fullName>
    </submittedName>
</protein>
<dbReference type="Pfam" id="PF07963">
    <property type="entry name" value="N_methyl"/>
    <property type="match status" value="1"/>
</dbReference>
<evidence type="ECO:0000256" key="6">
    <source>
        <dbReference type="ARBA" id="ARBA00022692"/>
    </source>
</evidence>
<dbReference type="InterPro" id="IPR045584">
    <property type="entry name" value="Pilin-like"/>
</dbReference>
<dbReference type="NCBIfam" id="TIGR02532">
    <property type="entry name" value="IV_pilin_GFxxxE"/>
    <property type="match status" value="1"/>
</dbReference>
<comment type="similarity">
    <text evidence="2">Belongs to the GSP I family.</text>
</comment>
<keyword evidence="4" id="KW-0488">Methylation</keyword>
<evidence type="ECO:0000256" key="5">
    <source>
        <dbReference type="ARBA" id="ARBA00022519"/>
    </source>
</evidence>
<sequence length="135" mass="14584">MSRGCTLPNRGFTLLEVMVAIAILAIALTTLLGSQSQSMLAAEQADFSARSALLARVKLAEIIAEDDLPAVSSGDFGEQFPGYSWDVEIDDLDVGDTELLADTTGQLRRIAVTVQRTDDNRIFTLQRVVVKGGRL</sequence>
<gene>
    <name evidence="10" type="ORF">SAMN02745124_03027</name>
</gene>
<evidence type="ECO:0000256" key="1">
    <source>
        <dbReference type="ARBA" id="ARBA00004377"/>
    </source>
</evidence>
<keyword evidence="8 9" id="KW-0472">Membrane</keyword>
<keyword evidence="3" id="KW-1003">Cell membrane</keyword>
<dbReference type="InterPro" id="IPR012902">
    <property type="entry name" value="N_methyl_site"/>
</dbReference>
<dbReference type="GO" id="GO:0015627">
    <property type="term" value="C:type II protein secretion system complex"/>
    <property type="evidence" value="ECO:0007669"/>
    <property type="project" value="InterPro"/>
</dbReference>
<comment type="subcellular location">
    <subcellularLocation>
        <location evidence="1">Cell inner membrane</location>
        <topology evidence="1">Single-pass membrane protein</topology>
    </subcellularLocation>
</comment>
<reference evidence="10 11" key="1">
    <citation type="submission" date="2016-11" db="EMBL/GenBank/DDBJ databases">
        <authorList>
            <person name="Jaros S."/>
            <person name="Januszkiewicz K."/>
            <person name="Wedrychowicz H."/>
        </authorList>
    </citation>
    <scope>NUCLEOTIDE SEQUENCE [LARGE SCALE GENOMIC DNA]</scope>
    <source>
        <strain evidence="10 11">DSM 9705</strain>
    </source>
</reference>
<accession>A0A1M5XEN2</accession>
<dbReference type="EMBL" id="FQXS01000019">
    <property type="protein sequence ID" value="SHH98307.1"/>
    <property type="molecule type" value="Genomic_DNA"/>
</dbReference>
<proteinExistence type="inferred from homology"/>
<evidence type="ECO:0000256" key="7">
    <source>
        <dbReference type="ARBA" id="ARBA00022989"/>
    </source>
</evidence>
<dbReference type="Proteomes" id="UP000184139">
    <property type="component" value="Unassembled WGS sequence"/>
</dbReference>
<keyword evidence="7 9" id="KW-1133">Transmembrane helix</keyword>
<evidence type="ECO:0000313" key="10">
    <source>
        <dbReference type="EMBL" id="SHH98307.1"/>
    </source>
</evidence>
<dbReference type="RefSeq" id="WP_073377423.1">
    <property type="nucleotide sequence ID" value="NZ_FQXS01000019.1"/>
</dbReference>
<evidence type="ECO:0000256" key="2">
    <source>
        <dbReference type="ARBA" id="ARBA00008358"/>
    </source>
</evidence>